<dbReference type="Pfam" id="PF00651">
    <property type="entry name" value="BTB"/>
    <property type="match status" value="1"/>
</dbReference>
<sequence>MKASVLELDPQADALIILQKPNLHSSHLSIDECASATVIDWLSEDSMYSMYPEPEDDPANLAGVNEEMRSLKPCLENGDPNQVVFRVSAKHLCFASPVFRRMIQGQFKESEPNDQGLFEIRTSEWDAEALVIILDIIHGHHSSVPKRPSPDVIAQIGIIVDYYDCLEVVKIFFQHWHSSMEIWERYLTRPSESSGLDWLDPTAYGLPPLRHRIKPFDDEATTGLFMAWIVQDQARFEDLTVSAILSTDALVETALPIPSKVFEAINSQRCQIIDDWFSKIYNLKDDLIAGRVGCNLECSWRLREAFMSQMGKRNLPMAKPERPFWGYSVLSMVSIMDFLGYKHPLWRCGCELKSPYDLRLHTQDLSNVSGLDLNDFL</sequence>
<organism evidence="2 3">
    <name type="scientific">Fusarium pseudocircinatum</name>
    <dbReference type="NCBI Taxonomy" id="56676"/>
    <lineage>
        <taxon>Eukaryota</taxon>
        <taxon>Fungi</taxon>
        <taxon>Dikarya</taxon>
        <taxon>Ascomycota</taxon>
        <taxon>Pezizomycotina</taxon>
        <taxon>Sordariomycetes</taxon>
        <taxon>Hypocreomycetidae</taxon>
        <taxon>Hypocreales</taxon>
        <taxon>Nectriaceae</taxon>
        <taxon>Fusarium</taxon>
        <taxon>Fusarium fujikuroi species complex</taxon>
    </lineage>
</organism>
<reference evidence="2 3" key="1">
    <citation type="submission" date="2020-05" db="EMBL/GenBank/DDBJ databases">
        <title>Identification and distribution of gene clusters putatively required for synthesis of sphingolipid metabolism inhibitors in phylogenetically diverse species of the filamentous fungus Fusarium.</title>
        <authorList>
            <person name="Kim H.-S."/>
            <person name="Busman M."/>
            <person name="Brown D.W."/>
            <person name="Divon H."/>
            <person name="Uhlig S."/>
            <person name="Proctor R.H."/>
        </authorList>
    </citation>
    <scope>NUCLEOTIDE SEQUENCE [LARGE SCALE GENOMIC DNA]</scope>
    <source>
        <strain evidence="2 3">NRRL 36939</strain>
    </source>
</reference>
<dbReference type="EMBL" id="JAAOAS010000275">
    <property type="protein sequence ID" value="KAF5582110.1"/>
    <property type="molecule type" value="Genomic_DNA"/>
</dbReference>
<dbReference type="Proteomes" id="UP000546213">
    <property type="component" value="Unassembled WGS sequence"/>
</dbReference>
<dbReference type="OrthoDB" id="5326346at2759"/>
<dbReference type="SUPFAM" id="SSF54695">
    <property type="entry name" value="POZ domain"/>
    <property type="match status" value="1"/>
</dbReference>
<dbReference type="Gene3D" id="3.30.710.10">
    <property type="entry name" value="Potassium Channel Kv1.1, Chain A"/>
    <property type="match status" value="1"/>
</dbReference>
<evidence type="ECO:0000313" key="2">
    <source>
        <dbReference type="EMBL" id="KAF5582110.1"/>
    </source>
</evidence>
<keyword evidence="3" id="KW-1185">Reference proteome</keyword>
<evidence type="ECO:0000313" key="3">
    <source>
        <dbReference type="Proteomes" id="UP000546213"/>
    </source>
</evidence>
<dbReference type="InterPro" id="IPR011333">
    <property type="entry name" value="SKP1/BTB/POZ_sf"/>
</dbReference>
<comment type="caution">
    <text evidence="2">The sequence shown here is derived from an EMBL/GenBank/DDBJ whole genome shotgun (WGS) entry which is preliminary data.</text>
</comment>
<dbReference type="InterPro" id="IPR000210">
    <property type="entry name" value="BTB/POZ_dom"/>
</dbReference>
<accession>A0A8H5L1N7</accession>
<evidence type="ECO:0000259" key="1">
    <source>
        <dbReference type="Pfam" id="PF00651"/>
    </source>
</evidence>
<proteinExistence type="predicted"/>
<dbReference type="AlphaFoldDB" id="A0A8H5L1N7"/>
<protein>
    <recommendedName>
        <fullName evidence="1">BTB domain-containing protein</fullName>
    </recommendedName>
</protein>
<gene>
    <name evidence="2" type="ORF">FPCIR_9781</name>
</gene>
<feature type="domain" description="BTB" evidence="1">
    <location>
        <begin position="84"/>
        <end position="171"/>
    </location>
</feature>
<name>A0A8H5L1N7_9HYPO</name>